<dbReference type="GO" id="GO:0004601">
    <property type="term" value="F:peroxidase activity"/>
    <property type="evidence" value="ECO:0007669"/>
    <property type="project" value="InterPro"/>
</dbReference>
<dbReference type="NCBIfam" id="TIGR03562">
    <property type="entry name" value="osmo_induc_OsmC"/>
    <property type="match status" value="1"/>
</dbReference>
<protein>
    <submittedName>
        <fullName evidence="2">OsmC family peroxiredoxin</fullName>
    </submittedName>
</protein>
<dbReference type="InterPro" id="IPR015946">
    <property type="entry name" value="KH_dom-like_a/b"/>
</dbReference>
<dbReference type="STRING" id="1926881.BTJ39_16725"/>
<sequence length="143" mass="15035">MTIHKKGSAHWEGDLKSGKGTVSTESGALKHNPYGFNTRFEGVAGTNPEELIGAAHAACFSMALSLMLGEAGHTPAGIDTIADVSLDKVDGGFAITKIALSSKVKVPGIDKSEFDKIINKAKEGCPVSQLFKANITLDYELSN</sequence>
<feature type="region of interest" description="Disordered" evidence="1">
    <location>
        <begin position="1"/>
        <end position="26"/>
    </location>
</feature>
<gene>
    <name evidence="2" type="ORF">BTJ39_16725</name>
</gene>
<dbReference type="InterPro" id="IPR019904">
    <property type="entry name" value="Peroxiredoxin_OsmC"/>
</dbReference>
<dbReference type="OrthoDB" id="9807532at2"/>
<dbReference type="PANTHER" id="PTHR42830:SF1">
    <property type="entry name" value="OSMOTICALLY INDUCIBLE FAMILY PROTEIN"/>
    <property type="match status" value="1"/>
</dbReference>
<evidence type="ECO:0000256" key="1">
    <source>
        <dbReference type="SAM" id="MobiDB-lite"/>
    </source>
</evidence>
<evidence type="ECO:0000313" key="2">
    <source>
        <dbReference type="EMBL" id="OON38734.1"/>
    </source>
</evidence>
<dbReference type="GO" id="GO:0006979">
    <property type="term" value="P:response to oxidative stress"/>
    <property type="evidence" value="ECO:0007669"/>
    <property type="project" value="InterPro"/>
</dbReference>
<dbReference type="Pfam" id="PF02566">
    <property type="entry name" value="OsmC"/>
    <property type="match status" value="1"/>
</dbReference>
<accession>A0A1S8YI42</accession>
<dbReference type="EMBL" id="MRUL01000013">
    <property type="protein sequence ID" value="OON38734.1"/>
    <property type="molecule type" value="Genomic_DNA"/>
</dbReference>
<dbReference type="AlphaFoldDB" id="A0A1S8YI42"/>
<organism evidence="2 3">
    <name type="scientific">Izhakiella australiensis</name>
    <dbReference type="NCBI Taxonomy" id="1926881"/>
    <lineage>
        <taxon>Bacteria</taxon>
        <taxon>Pseudomonadati</taxon>
        <taxon>Pseudomonadota</taxon>
        <taxon>Gammaproteobacteria</taxon>
        <taxon>Enterobacterales</taxon>
        <taxon>Erwiniaceae</taxon>
        <taxon>Izhakiella</taxon>
    </lineage>
</organism>
<dbReference type="PANTHER" id="PTHR42830">
    <property type="entry name" value="OSMOTICALLY INDUCIBLE FAMILY PROTEIN"/>
    <property type="match status" value="1"/>
</dbReference>
<dbReference type="Proteomes" id="UP000190667">
    <property type="component" value="Unassembled WGS sequence"/>
</dbReference>
<dbReference type="RefSeq" id="WP_078003831.1">
    <property type="nucleotide sequence ID" value="NZ_MRUL01000013.1"/>
</dbReference>
<proteinExistence type="predicted"/>
<keyword evidence="3" id="KW-1185">Reference proteome</keyword>
<dbReference type="Gene3D" id="3.30.300.20">
    <property type="match status" value="1"/>
</dbReference>
<evidence type="ECO:0000313" key="3">
    <source>
        <dbReference type="Proteomes" id="UP000190667"/>
    </source>
</evidence>
<dbReference type="SUPFAM" id="SSF82784">
    <property type="entry name" value="OsmC-like"/>
    <property type="match status" value="1"/>
</dbReference>
<name>A0A1S8YI42_9GAMM</name>
<comment type="caution">
    <text evidence="2">The sequence shown here is derived from an EMBL/GenBank/DDBJ whole genome shotgun (WGS) entry which is preliminary data.</text>
</comment>
<dbReference type="InterPro" id="IPR003718">
    <property type="entry name" value="OsmC/Ohr_fam"/>
</dbReference>
<dbReference type="InterPro" id="IPR052707">
    <property type="entry name" value="OsmC_Ohr_Peroxiredoxin"/>
</dbReference>
<dbReference type="InterPro" id="IPR036102">
    <property type="entry name" value="OsmC/Ohrsf"/>
</dbReference>
<reference evidence="2 3" key="1">
    <citation type="submission" date="2016-12" db="EMBL/GenBank/DDBJ databases">
        <title>Izhakiella australiana sp. nov. of genus Izhakiella isolated from Australian desert.</title>
        <authorList>
            <person name="Ji M."/>
        </authorList>
    </citation>
    <scope>NUCLEOTIDE SEQUENCE [LARGE SCALE GENOMIC DNA]</scope>
    <source>
        <strain evidence="2 3">D4N98</strain>
    </source>
</reference>